<proteinExistence type="inferred from homology"/>
<dbReference type="GO" id="GO:0070979">
    <property type="term" value="P:protein K11-linked ubiquitination"/>
    <property type="evidence" value="ECO:0007669"/>
    <property type="project" value="TreeGrafter"/>
</dbReference>
<dbReference type="Pfam" id="PF12862">
    <property type="entry name" value="ANAPC5"/>
    <property type="match status" value="1"/>
</dbReference>
<evidence type="ECO:0000256" key="5">
    <source>
        <dbReference type="ARBA" id="ARBA00022786"/>
    </source>
</evidence>
<dbReference type="OrthoDB" id="2504561at2759"/>
<sequence>MSKSDFYYSFPLKISSSRKKKNRTEAMDDKATVIDTVLFQGDSQKEYITPHKITIFTLIKTYGEMKLRVFKARDDNLLMQEGDSTVEERMRIVTNPRHRRTFFMLILKLLQDPDPSLAELNLVLLNKQHNLFQDFLPEFQLNMLKILSSGIEGLMNLVKKVSQLLVEPNAQNPIITRRSVLGHFIRRTSVIFEQSSCNGVVAIMKPNSKAVPVLSEDENEENRLELNSFKNVQEKSILWTRRQADLFLAQQSVLLQKNDCSISTKKLHNNIQQLLQANPDCAEAYFLAFLNFLRVRDFPAALHSLHNCFDRGGGLYFDPNSKQLCGNSNDEKARSFRYGALNLAMLYATFGHKKEALFALKECVMLARSAHCNFCLQHALSWFCKLIEQPGKEKLMECSISRSSEFNLGYLTSLAIQSLSQHVSDQTLAPDRIFEMLSQSEVLNCQHSLQDLTSNVFAQKASLWTIYGRPAMASLYAQLLLHSEAQDHNPEATCAAVCHLAMQFMAFGDQVSSAALLSFARERFTQLDIERIWMRCEQILGFIHFLNQGSWQLARVAAEQLSSTDKAESTLRMAELEFAQGDREKSLSRLETGLVSKELAPLIQICKMVTISRLLEECPFSYTNHLVKALGMASSHHLAPLRYRIILQIAEHQLRMGLVSQALLLVESVITLVLTHCSLLDQATFLFFKAKCKIYQCQQNRLENKDLSSILNLLSKARQNFEKVQAAAKVKEVLLCMLLVYHVHKLEADKFRTALELREFEEQLASRKTSHV</sequence>
<dbReference type="CDD" id="cd16270">
    <property type="entry name" value="Apc5_N"/>
    <property type="match status" value="1"/>
</dbReference>
<evidence type="ECO:0000256" key="1">
    <source>
        <dbReference type="ARBA" id="ARBA00007450"/>
    </source>
</evidence>
<evidence type="ECO:0000256" key="3">
    <source>
        <dbReference type="ARBA" id="ARBA00022618"/>
    </source>
</evidence>
<keyword evidence="3" id="KW-0132">Cell division</keyword>
<dbReference type="AlphaFoldDB" id="A0A8S1D529"/>
<name>A0A8S1D529_9INSE</name>
<dbReference type="GO" id="GO:0005680">
    <property type="term" value="C:anaphase-promoting complex"/>
    <property type="evidence" value="ECO:0007669"/>
    <property type="project" value="InterPro"/>
</dbReference>
<dbReference type="InterPro" id="IPR037679">
    <property type="entry name" value="Apc5"/>
</dbReference>
<reference evidence="8 9" key="1">
    <citation type="submission" date="2020-04" db="EMBL/GenBank/DDBJ databases">
        <authorList>
            <person name="Alioto T."/>
            <person name="Alioto T."/>
            <person name="Gomez Garrido J."/>
        </authorList>
    </citation>
    <scope>NUCLEOTIDE SEQUENCE [LARGE SCALE GENOMIC DNA]</scope>
</reference>
<gene>
    <name evidence="8" type="ORF">CLODIP_2_CD02456</name>
</gene>
<feature type="domain" description="Anaphase-promoting complex subunit 5" evidence="7">
    <location>
        <begin position="285"/>
        <end position="388"/>
    </location>
</feature>
<evidence type="ECO:0000259" key="7">
    <source>
        <dbReference type="Pfam" id="PF12862"/>
    </source>
</evidence>
<comment type="similarity">
    <text evidence="1">Belongs to the APC5 family.</text>
</comment>
<dbReference type="PANTHER" id="PTHR12830:SF9">
    <property type="entry name" value="ANAPHASE-PROMOTING COMPLEX SUBUNIT 5"/>
    <property type="match status" value="1"/>
</dbReference>
<dbReference type="GO" id="GO:0051301">
    <property type="term" value="P:cell division"/>
    <property type="evidence" value="ECO:0007669"/>
    <property type="project" value="UniProtKB-KW"/>
</dbReference>
<dbReference type="InterPro" id="IPR026000">
    <property type="entry name" value="Apc5_dom"/>
</dbReference>
<accession>A0A8S1D529</accession>
<keyword evidence="5" id="KW-0833">Ubl conjugation pathway</keyword>
<evidence type="ECO:0000256" key="2">
    <source>
        <dbReference type="ARBA" id="ARBA00016066"/>
    </source>
</evidence>
<evidence type="ECO:0000313" key="9">
    <source>
        <dbReference type="Proteomes" id="UP000494165"/>
    </source>
</evidence>
<evidence type="ECO:0000313" key="8">
    <source>
        <dbReference type="EMBL" id="CAB3376607.1"/>
    </source>
</evidence>
<evidence type="ECO:0000256" key="6">
    <source>
        <dbReference type="ARBA" id="ARBA00023306"/>
    </source>
</evidence>
<organism evidence="8 9">
    <name type="scientific">Cloeon dipterum</name>
    <dbReference type="NCBI Taxonomy" id="197152"/>
    <lineage>
        <taxon>Eukaryota</taxon>
        <taxon>Metazoa</taxon>
        <taxon>Ecdysozoa</taxon>
        <taxon>Arthropoda</taxon>
        <taxon>Hexapoda</taxon>
        <taxon>Insecta</taxon>
        <taxon>Pterygota</taxon>
        <taxon>Palaeoptera</taxon>
        <taxon>Ephemeroptera</taxon>
        <taxon>Pisciforma</taxon>
        <taxon>Baetidae</taxon>
        <taxon>Cloeon</taxon>
    </lineage>
</organism>
<evidence type="ECO:0000256" key="4">
    <source>
        <dbReference type="ARBA" id="ARBA00022776"/>
    </source>
</evidence>
<dbReference type="PANTHER" id="PTHR12830">
    <property type="entry name" value="ANAPHASE-PROMOTING COMPLEX SUBUNIT 5"/>
    <property type="match status" value="1"/>
</dbReference>
<dbReference type="GO" id="GO:0045842">
    <property type="term" value="P:positive regulation of mitotic metaphase/anaphase transition"/>
    <property type="evidence" value="ECO:0007669"/>
    <property type="project" value="TreeGrafter"/>
</dbReference>
<keyword evidence="9" id="KW-1185">Reference proteome</keyword>
<keyword evidence="6" id="KW-0131">Cell cycle</keyword>
<dbReference type="EMBL" id="CADEPI010000130">
    <property type="protein sequence ID" value="CAB3376607.1"/>
    <property type="molecule type" value="Genomic_DNA"/>
</dbReference>
<comment type="caution">
    <text evidence="8">The sequence shown here is derived from an EMBL/GenBank/DDBJ whole genome shotgun (WGS) entry which is preliminary data.</text>
</comment>
<keyword evidence="4" id="KW-0498">Mitosis</keyword>
<dbReference type="GO" id="GO:0031145">
    <property type="term" value="P:anaphase-promoting complex-dependent catabolic process"/>
    <property type="evidence" value="ECO:0007669"/>
    <property type="project" value="TreeGrafter"/>
</dbReference>
<dbReference type="Proteomes" id="UP000494165">
    <property type="component" value="Unassembled WGS sequence"/>
</dbReference>
<protein>
    <recommendedName>
        <fullName evidence="2">Anaphase-promoting complex subunit 5</fullName>
    </recommendedName>
</protein>